<evidence type="ECO:0000256" key="2">
    <source>
        <dbReference type="ARBA" id="ARBA00022801"/>
    </source>
</evidence>
<dbReference type="Gene3D" id="3.40.50.1820">
    <property type="entry name" value="alpha/beta hydrolase"/>
    <property type="match status" value="1"/>
</dbReference>
<dbReference type="RefSeq" id="WP_268883046.1">
    <property type="nucleotide sequence ID" value="NZ_CP114029.1"/>
</dbReference>
<feature type="domain" description="Phospholipase/carboxylesterase/thioesterase" evidence="3">
    <location>
        <begin position="26"/>
        <end position="213"/>
    </location>
</feature>
<name>A0ABY7C388_9HYPH</name>
<dbReference type="EMBL" id="CP114029">
    <property type="protein sequence ID" value="WAP70546.1"/>
    <property type="molecule type" value="Genomic_DNA"/>
</dbReference>
<gene>
    <name evidence="4" type="ORF">OH818_11200</name>
</gene>
<dbReference type="Pfam" id="PF02230">
    <property type="entry name" value="Abhydrolase_2"/>
    <property type="match status" value="1"/>
</dbReference>
<dbReference type="InterPro" id="IPR050565">
    <property type="entry name" value="LYPA1-2/EST-like"/>
</dbReference>
<dbReference type="PANTHER" id="PTHR10655:SF17">
    <property type="entry name" value="LYSOPHOSPHOLIPASE-LIKE PROTEIN 1"/>
    <property type="match status" value="1"/>
</dbReference>
<keyword evidence="5" id="KW-1185">Reference proteome</keyword>
<organism evidence="4 5">
    <name type="scientific">Jiella pelagia</name>
    <dbReference type="NCBI Taxonomy" id="2986949"/>
    <lineage>
        <taxon>Bacteria</taxon>
        <taxon>Pseudomonadati</taxon>
        <taxon>Pseudomonadota</taxon>
        <taxon>Alphaproteobacteria</taxon>
        <taxon>Hyphomicrobiales</taxon>
        <taxon>Aurantimonadaceae</taxon>
        <taxon>Jiella</taxon>
    </lineage>
</organism>
<reference evidence="4" key="1">
    <citation type="submission" date="2022-12" db="EMBL/GenBank/DDBJ databases">
        <title>Jiella pelagia sp. nov., isolated from phosphonate enriched culture of Northwest Pacific surface seawater.</title>
        <authorList>
            <person name="Shin D.Y."/>
            <person name="Hwang C.Y."/>
        </authorList>
    </citation>
    <scope>NUCLEOTIDE SEQUENCE</scope>
    <source>
        <strain evidence="4">HL-NP1</strain>
    </source>
</reference>
<proteinExistence type="inferred from homology"/>
<dbReference type="Proteomes" id="UP001164020">
    <property type="component" value="Chromosome"/>
</dbReference>
<evidence type="ECO:0000256" key="1">
    <source>
        <dbReference type="ARBA" id="ARBA00006499"/>
    </source>
</evidence>
<dbReference type="GO" id="GO:0016787">
    <property type="term" value="F:hydrolase activity"/>
    <property type="evidence" value="ECO:0007669"/>
    <property type="project" value="UniProtKB-KW"/>
</dbReference>
<comment type="similarity">
    <text evidence="1">Belongs to the AB hydrolase superfamily. AB hydrolase 2 family.</text>
</comment>
<dbReference type="InterPro" id="IPR029058">
    <property type="entry name" value="AB_hydrolase_fold"/>
</dbReference>
<dbReference type="InterPro" id="IPR003140">
    <property type="entry name" value="PLipase/COase/thioEstase"/>
</dbReference>
<evidence type="ECO:0000313" key="5">
    <source>
        <dbReference type="Proteomes" id="UP001164020"/>
    </source>
</evidence>
<protein>
    <submittedName>
        <fullName evidence="4">Dienelactone hydrolase family protein</fullName>
    </submittedName>
</protein>
<dbReference type="SUPFAM" id="SSF53474">
    <property type="entry name" value="alpha/beta-Hydrolases"/>
    <property type="match status" value="1"/>
</dbReference>
<sequence>MSEIRLTGPLAQSGLLAAGSAPKDARLAVVCIHGRGASAADIIGLSDAFGLSDVLYVAPDAPGGAWYPAPFTQPLSANEPYLSNALGRIEEILAGLKAEGFGPERTVLAGFSQGACLSLEYLARNAGSVAGVLGFSGGLIGPDAANRPETASLAGTKVFIGCSRTDPFIPALRVMETERHLAARGAEVEAVLYPEPGHSINGDEIARAVTLLKAIG</sequence>
<evidence type="ECO:0000313" key="4">
    <source>
        <dbReference type="EMBL" id="WAP70546.1"/>
    </source>
</evidence>
<dbReference type="PANTHER" id="PTHR10655">
    <property type="entry name" value="LYSOPHOSPHOLIPASE-RELATED"/>
    <property type="match status" value="1"/>
</dbReference>
<accession>A0ABY7C388</accession>
<evidence type="ECO:0000259" key="3">
    <source>
        <dbReference type="Pfam" id="PF02230"/>
    </source>
</evidence>
<keyword evidence="2 4" id="KW-0378">Hydrolase</keyword>